<evidence type="ECO:0000256" key="2">
    <source>
        <dbReference type="ARBA" id="ARBA00022741"/>
    </source>
</evidence>
<feature type="coiled-coil region" evidence="8">
    <location>
        <begin position="524"/>
        <end position="572"/>
    </location>
</feature>
<keyword evidence="6 7" id="KW-0238">DNA-binding</keyword>
<evidence type="ECO:0000256" key="8">
    <source>
        <dbReference type="SAM" id="Coils"/>
    </source>
</evidence>
<dbReference type="InterPro" id="IPR036063">
    <property type="entry name" value="Smr_dom_sf"/>
</dbReference>
<dbReference type="SUPFAM" id="SSF52540">
    <property type="entry name" value="P-loop containing nucleoside triphosphate hydrolases"/>
    <property type="match status" value="1"/>
</dbReference>
<dbReference type="Gene3D" id="3.40.50.300">
    <property type="entry name" value="P-loop containing nucleotide triphosphate hydrolases"/>
    <property type="match status" value="1"/>
</dbReference>
<organism evidence="10 11">
    <name type="scientific">Anaerosalibacter massiliensis</name>
    <dbReference type="NCBI Taxonomy" id="1347392"/>
    <lineage>
        <taxon>Bacteria</taxon>
        <taxon>Bacillati</taxon>
        <taxon>Bacillota</taxon>
        <taxon>Tissierellia</taxon>
        <taxon>Tissierellales</taxon>
        <taxon>Sporanaerobacteraceae</taxon>
        <taxon>Anaerosalibacter</taxon>
    </lineage>
</organism>
<comment type="function">
    <text evidence="7">Endonuclease that is involved in the suppression of homologous recombination and thus may have a key role in the control of bacterial genetic diversity.</text>
</comment>
<dbReference type="InterPro" id="IPR036187">
    <property type="entry name" value="DNA_mismatch_repair_MutS_sf"/>
</dbReference>
<evidence type="ECO:0000259" key="9">
    <source>
        <dbReference type="PROSITE" id="PS50828"/>
    </source>
</evidence>
<keyword evidence="2 7" id="KW-0547">Nucleotide-binding</keyword>
<dbReference type="HAMAP" id="MF_00092">
    <property type="entry name" value="MutS2"/>
    <property type="match status" value="1"/>
</dbReference>
<dbReference type="GO" id="GO:0072344">
    <property type="term" value="P:rescue of stalled ribosome"/>
    <property type="evidence" value="ECO:0007669"/>
    <property type="project" value="UniProtKB-UniRule"/>
</dbReference>
<dbReference type="InterPro" id="IPR002625">
    <property type="entry name" value="Smr_dom"/>
</dbReference>
<evidence type="ECO:0000313" key="10">
    <source>
        <dbReference type="EMBL" id="MCR2045251.1"/>
    </source>
</evidence>
<evidence type="ECO:0000256" key="6">
    <source>
        <dbReference type="ARBA" id="ARBA00023125"/>
    </source>
</evidence>
<dbReference type="PANTHER" id="PTHR48466:SF2">
    <property type="entry name" value="OS10G0509000 PROTEIN"/>
    <property type="match status" value="1"/>
</dbReference>
<dbReference type="Proteomes" id="UP001142078">
    <property type="component" value="Unassembled WGS sequence"/>
</dbReference>
<dbReference type="PROSITE" id="PS50828">
    <property type="entry name" value="SMR"/>
    <property type="match status" value="1"/>
</dbReference>
<dbReference type="PIRSF" id="PIRSF005814">
    <property type="entry name" value="MutS_YshD"/>
    <property type="match status" value="1"/>
</dbReference>
<evidence type="ECO:0000256" key="4">
    <source>
        <dbReference type="ARBA" id="ARBA00022840"/>
    </source>
</evidence>
<protein>
    <recommendedName>
        <fullName evidence="7">Endonuclease MutS2</fullName>
        <ecNumber evidence="7">3.1.-.-</ecNumber>
    </recommendedName>
    <alternativeName>
        <fullName evidence="7">Ribosome-associated protein quality control-upstream factor</fullName>
        <shortName evidence="7">RQC-upstream factor</shortName>
        <shortName evidence="7">RqcU</shortName>
        <ecNumber evidence="7">3.6.4.-</ecNumber>
    </alternativeName>
</protein>
<keyword evidence="11" id="KW-1185">Reference proteome</keyword>
<dbReference type="PANTHER" id="PTHR48466">
    <property type="entry name" value="OS10G0509000 PROTEIN-RELATED"/>
    <property type="match status" value="1"/>
</dbReference>
<keyword evidence="4 7" id="KW-0067">ATP-binding</keyword>
<keyword evidence="1 7" id="KW-0699">rRNA-binding</keyword>
<dbReference type="SUPFAM" id="SSF48334">
    <property type="entry name" value="DNA repair protein MutS, domain III"/>
    <property type="match status" value="1"/>
</dbReference>
<accession>A0A9X2MKN8</accession>
<dbReference type="EC" id="3.1.-.-" evidence="7"/>
<dbReference type="GO" id="GO:0045910">
    <property type="term" value="P:negative regulation of DNA recombination"/>
    <property type="evidence" value="ECO:0007669"/>
    <property type="project" value="InterPro"/>
</dbReference>
<dbReference type="InterPro" id="IPR046893">
    <property type="entry name" value="MSSS"/>
</dbReference>
<dbReference type="RefSeq" id="WP_042683318.1">
    <property type="nucleotide sequence ID" value="NZ_CABKTM010000074.1"/>
</dbReference>
<dbReference type="FunFam" id="3.40.50.300:FF:000830">
    <property type="entry name" value="Endonuclease MutS2"/>
    <property type="match status" value="1"/>
</dbReference>
<dbReference type="GO" id="GO:0140664">
    <property type="term" value="F:ATP-dependent DNA damage sensor activity"/>
    <property type="evidence" value="ECO:0007669"/>
    <property type="project" value="InterPro"/>
</dbReference>
<dbReference type="GO" id="GO:0004519">
    <property type="term" value="F:endonuclease activity"/>
    <property type="evidence" value="ECO:0007669"/>
    <property type="project" value="UniProtKB-UniRule"/>
</dbReference>
<dbReference type="GO" id="GO:0006298">
    <property type="term" value="P:mismatch repair"/>
    <property type="evidence" value="ECO:0007669"/>
    <property type="project" value="InterPro"/>
</dbReference>
<sequence>MNERTLKVLEYYKIIDKLKDKTESHLGRNMVENLRPSTDIEEVKYMQRETSEAVALLIKKGEPPLYGIKDLMVEIKRAEMGGSLSPGSLLKVSDSLRVSRNLKNYIKKTREDKDSNYPILEGLIDSLRMFKRIEDSINNAIISEEEISDNASANLKNIRRQINVKNGSIRNKLNSIVNSSTHKKYLQDAIVTIRDGRYVVPVKQEYRAKFPGLVHDQSSSGATLFIEPIAVVELNNELKELQIKEKKEIEKILLKLTELVAEESQSIRQNQKILEKVDFIFSKGKLALDMKASEPMLNKDGYINIKKGRHPLLKVEEVVPIDIYIGKDFNTLVITGPNTGGKTVTLKTTGLLTLMAQSGLHIPADYNSEIAIFNHVFSDIGDEQSIEQSLSTFSSHMTNIINILENINDNSLVLFDELGAGTDPTEGAALAMSILDYLHGMNIRTIATTHYSELKIYALTKEGVKNASVEFDLETLSPTYRLSIGVPGKSNAFEISKRLGLDNYIIDHARTLISKENVEFEDVLQTIEEDRKIVEANKMETERLKQEIKRLREESDREKEKISERREKIIRNAKEEARGILKSAKEESDTIVSDLRKISSDIEKEKNRKIQEAQNKLKESLGDVEGDLSSSVLNVKSNKPPKNLKIGETVEVLSLEQQGTVLSTPDENGNVNIQVGIMKVNVHISTLKRAKHKKVDQSQISAKNIIKSKARTVSKELDLRGERLDEALLDMDKYLDDAYIAGLKEVIIIHGKGTGVLREGISSLLKSHRHVKSYRLGNYGEGGTGVTVVELK</sequence>
<dbReference type="GO" id="GO:0043023">
    <property type="term" value="F:ribosomal large subunit binding"/>
    <property type="evidence" value="ECO:0007669"/>
    <property type="project" value="UniProtKB-UniRule"/>
</dbReference>
<dbReference type="GO" id="GO:0030983">
    <property type="term" value="F:mismatched DNA binding"/>
    <property type="evidence" value="ECO:0007669"/>
    <property type="project" value="InterPro"/>
</dbReference>
<keyword evidence="3 7" id="KW-0378">Hydrolase</keyword>
<dbReference type="AlphaFoldDB" id="A0A9X2MKN8"/>
<dbReference type="InterPro" id="IPR027417">
    <property type="entry name" value="P-loop_NTPase"/>
</dbReference>
<feature type="domain" description="Smr" evidence="9">
    <location>
        <begin position="717"/>
        <end position="792"/>
    </location>
</feature>
<dbReference type="Pfam" id="PF01713">
    <property type="entry name" value="Smr"/>
    <property type="match status" value="1"/>
</dbReference>
<comment type="similarity">
    <text evidence="7">Belongs to the DNA mismatch repair MutS family. MutS2 subfamily.</text>
</comment>
<proteinExistence type="inferred from homology"/>
<dbReference type="EMBL" id="JANJZL010000014">
    <property type="protein sequence ID" value="MCR2045251.1"/>
    <property type="molecule type" value="Genomic_DNA"/>
</dbReference>
<dbReference type="Pfam" id="PF00488">
    <property type="entry name" value="MutS_V"/>
    <property type="match status" value="1"/>
</dbReference>
<keyword evidence="7" id="KW-0540">Nuclease</keyword>
<dbReference type="GO" id="GO:0016887">
    <property type="term" value="F:ATP hydrolysis activity"/>
    <property type="evidence" value="ECO:0007669"/>
    <property type="project" value="InterPro"/>
</dbReference>
<dbReference type="NCBIfam" id="TIGR01069">
    <property type="entry name" value="mutS2"/>
    <property type="match status" value="1"/>
</dbReference>
<dbReference type="OrthoDB" id="9808166at2"/>
<comment type="caution">
    <text evidence="10">The sequence shown here is derived from an EMBL/GenBank/DDBJ whole genome shotgun (WGS) entry which is preliminary data.</text>
</comment>
<feature type="binding site" evidence="7">
    <location>
        <begin position="336"/>
        <end position="343"/>
    </location>
    <ligand>
        <name>ATP</name>
        <dbReference type="ChEBI" id="CHEBI:30616"/>
    </ligand>
</feature>
<dbReference type="Gene3D" id="3.30.1370.110">
    <property type="match status" value="1"/>
</dbReference>
<dbReference type="GO" id="GO:0005524">
    <property type="term" value="F:ATP binding"/>
    <property type="evidence" value="ECO:0007669"/>
    <property type="project" value="UniProtKB-UniRule"/>
</dbReference>
<dbReference type="InterPro" id="IPR005747">
    <property type="entry name" value="MutS2"/>
</dbReference>
<keyword evidence="5 7" id="KW-0694">RNA-binding</keyword>
<name>A0A9X2MKN8_9FIRM</name>
<dbReference type="SUPFAM" id="SSF160443">
    <property type="entry name" value="SMR domain-like"/>
    <property type="match status" value="1"/>
</dbReference>
<dbReference type="SMART" id="SM00463">
    <property type="entry name" value="SMR"/>
    <property type="match status" value="1"/>
</dbReference>
<dbReference type="SMART" id="SM00533">
    <property type="entry name" value="MUTSd"/>
    <property type="match status" value="1"/>
</dbReference>
<dbReference type="GO" id="GO:0019843">
    <property type="term" value="F:rRNA binding"/>
    <property type="evidence" value="ECO:0007669"/>
    <property type="project" value="UniProtKB-UniRule"/>
</dbReference>
<comment type="subunit">
    <text evidence="7">Homodimer. Binds to stalled ribosomes, contacting rRNA.</text>
</comment>
<keyword evidence="7 10" id="KW-0255">Endonuclease</keyword>
<dbReference type="InterPro" id="IPR045076">
    <property type="entry name" value="MutS"/>
</dbReference>
<keyword evidence="8" id="KW-0175">Coiled coil</keyword>
<evidence type="ECO:0000256" key="7">
    <source>
        <dbReference type="HAMAP-Rule" id="MF_00092"/>
    </source>
</evidence>
<gene>
    <name evidence="7" type="primary">mutS2</name>
    <name evidence="7" type="synonym">rqcU</name>
    <name evidence="10" type="ORF">NSA23_14175</name>
</gene>
<dbReference type="PROSITE" id="PS00486">
    <property type="entry name" value="DNA_MISMATCH_REPAIR_2"/>
    <property type="match status" value="1"/>
</dbReference>
<dbReference type="CDD" id="cd06503">
    <property type="entry name" value="ATP-synt_Fo_b"/>
    <property type="match status" value="1"/>
</dbReference>
<dbReference type="EC" id="3.6.4.-" evidence="7"/>
<comment type="function">
    <text evidence="7">Acts as a ribosome collision sensor, splitting the ribosome into its 2 subunits. Detects stalled/collided 70S ribosomes which it binds and splits by an ATP-hydrolysis driven conformational change. Acts upstream of the ribosome quality control system (RQC), a ribosome-associated complex that mediates the extraction of incompletely synthesized nascent chains from stalled ribosomes and their subsequent degradation. Probably generates substrates for RQC.</text>
</comment>
<reference evidence="10" key="1">
    <citation type="submission" date="2022-07" db="EMBL/GenBank/DDBJ databases">
        <title>Enhanced cultured diversity of the mouse gut microbiota enables custom-made synthetic communities.</title>
        <authorList>
            <person name="Afrizal A."/>
        </authorList>
    </citation>
    <scope>NUCLEOTIDE SEQUENCE</scope>
    <source>
        <strain evidence="10">DSM 29482</strain>
    </source>
</reference>
<dbReference type="InterPro" id="IPR000432">
    <property type="entry name" value="DNA_mismatch_repair_MutS_C"/>
</dbReference>
<evidence type="ECO:0000313" key="11">
    <source>
        <dbReference type="Proteomes" id="UP001142078"/>
    </source>
</evidence>
<evidence type="ECO:0000256" key="5">
    <source>
        <dbReference type="ARBA" id="ARBA00022884"/>
    </source>
</evidence>
<dbReference type="Pfam" id="PF20297">
    <property type="entry name" value="MSSS"/>
    <property type="match status" value="1"/>
</dbReference>
<evidence type="ECO:0000256" key="3">
    <source>
        <dbReference type="ARBA" id="ARBA00022801"/>
    </source>
</evidence>
<dbReference type="SMART" id="SM00534">
    <property type="entry name" value="MUTSac"/>
    <property type="match status" value="1"/>
</dbReference>
<evidence type="ECO:0000256" key="1">
    <source>
        <dbReference type="ARBA" id="ARBA00022730"/>
    </source>
</evidence>
<dbReference type="InterPro" id="IPR007696">
    <property type="entry name" value="DNA_mismatch_repair_MutS_core"/>
</dbReference>